<evidence type="ECO:0000313" key="3">
    <source>
        <dbReference type="Proteomes" id="UP000095468"/>
    </source>
</evidence>
<dbReference type="InterPro" id="IPR006121">
    <property type="entry name" value="HMA_dom"/>
</dbReference>
<dbReference type="PROSITE" id="PS50846">
    <property type="entry name" value="HMA_2"/>
    <property type="match status" value="1"/>
</dbReference>
<dbReference type="AlphaFoldDB" id="A0A173ZEL0"/>
<accession>A0A173ZEL0</accession>
<reference evidence="2 3" key="1">
    <citation type="submission" date="2015-09" db="EMBL/GenBank/DDBJ databases">
        <authorList>
            <consortium name="Pathogen Informatics"/>
        </authorList>
    </citation>
    <scope>NUCLEOTIDE SEQUENCE [LARGE SCALE GENOMIC DNA]</scope>
    <source>
        <strain evidence="2 3">2789STDY5608823</strain>
    </source>
</reference>
<dbReference type="Pfam" id="PF00403">
    <property type="entry name" value="HMA"/>
    <property type="match status" value="1"/>
</dbReference>
<name>A0A173ZEL0_9ACTN</name>
<dbReference type="CDD" id="cd00371">
    <property type="entry name" value="HMA"/>
    <property type="match status" value="1"/>
</dbReference>
<dbReference type="Gene3D" id="3.30.70.100">
    <property type="match status" value="1"/>
</dbReference>
<evidence type="ECO:0000313" key="2">
    <source>
        <dbReference type="EMBL" id="CUN74664.1"/>
    </source>
</evidence>
<dbReference type="GO" id="GO:0046872">
    <property type="term" value="F:metal ion binding"/>
    <property type="evidence" value="ECO:0007669"/>
    <property type="project" value="InterPro"/>
</dbReference>
<dbReference type="SUPFAM" id="SSF55008">
    <property type="entry name" value="HMA, heavy metal-associated domain"/>
    <property type="match status" value="1"/>
</dbReference>
<gene>
    <name evidence="2" type="primary">copZ</name>
    <name evidence="2" type="ORF">ERS852381_00615</name>
</gene>
<dbReference type="Proteomes" id="UP000095468">
    <property type="component" value="Unassembled WGS sequence"/>
</dbReference>
<evidence type="ECO:0000259" key="1">
    <source>
        <dbReference type="PROSITE" id="PS50846"/>
    </source>
</evidence>
<dbReference type="EMBL" id="CYYP01000004">
    <property type="protein sequence ID" value="CUN74664.1"/>
    <property type="molecule type" value="Genomic_DNA"/>
</dbReference>
<dbReference type="InterPro" id="IPR036163">
    <property type="entry name" value="HMA_dom_sf"/>
</dbReference>
<protein>
    <submittedName>
        <fullName evidence="2">Copper chaperone CopZ</fullName>
    </submittedName>
</protein>
<dbReference type="RefSeq" id="WP_055285700.1">
    <property type="nucleotide sequence ID" value="NZ_CABJDK010000001.1"/>
</dbReference>
<organism evidence="2 3">
    <name type="scientific">Collinsella aerofaciens</name>
    <dbReference type="NCBI Taxonomy" id="74426"/>
    <lineage>
        <taxon>Bacteria</taxon>
        <taxon>Bacillati</taxon>
        <taxon>Actinomycetota</taxon>
        <taxon>Coriobacteriia</taxon>
        <taxon>Coriobacteriales</taxon>
        <taxon>Coriobacteriaceae</taxon>
        <taxon>Collinsella</taxon>
    </lineage>
</organism>
<feature type="domain" description="HMA" evidence="1">
    <location>
        <begin position="1"/>
        <end position="66"/>
    </location>
</feature>
<proteinExistence type="predicted"/>
<sequence length="73" mass="7552">MRYTIKTSGLMCGHCDATVETALLNVVGVTDADADHETQTVQVECADTVTAEQLAAAVEAAGEKFHALSVTAA</sequence>